<keyword evidence="2" id="KW-1185">Reference proteome</keyword>
<proteinExistence type="predicted"/>
<name>A0A3Q7JJ65_SOLLC</name>
<evidence type="ECO:0000313" key="1">
    <source>
        <dbReference type="EnsemblPlants" id="Solyc11g011280.2.1.1"/>
    </source>
</evidence>
<accession>A0A3Q7JJ65</accession>
<dbReference type="Gramene" id="Solyc11g011280.2.1">
    <property type="protein sequence ID" value="Solyc11g011280.2.1.1"/>
    <property type="gene ID" value="Solyc11g011280.2"/>
</dbReference>
<dbReference type="EnsemblPlants" id="Solyc11g011280.2.1">
    <property type="protein sequence ID" value="Solyc11g011280.2.1.1"/>
    <property type="gene ID" value="Solyc11g011280.2"/>
</dbReference>
<sequence length="10" mass="1075">MNQEVASLAL</sequence>
<dbReference type="Proteomes" id="UP000004994">
    <property type="component" value="Chromosome 11"/>
</dbReference>
<protein>
    <submittedName>
        <fullName evidence="1">Uncharacterized protein</fullName>
    </submittedName>
</protein>
<dbReference type="InParanoid" id="A0A3Q7JJ65"/>
<organism evidence="1">
    <name type="scientific">Solanum lycopersicum</name>
    <name type="common">Tomato</name>
    <name type="synonym">Lycopersicon esculentum</name>
    <dbReference type="NCBI Taxonomy" id="4081"/>
    <lineage>
        <taxon>Eukaryota</taxon>
        <taxon>Viridiplantae</taxon>
        <taxon>Streptophyta</taxon>
        <taxon>Embryophyta</taxon>
        <taxon>Tracheophyta</taxon>
        <taxon>Spermatophyta</taxon>
        <taxon>Magnoliopsida</taxon>
        <taxon>eudicotyledons</taxon>
        <taxon>Gunneridae</taxon>
        <taxon>Pentapetalae</taxon>
        <taxon>asterids</taxon>
        <taxon>lamiids</taxon>
        <taxon>Solanales</taxon>
        <taxon>Solanaceae</taxon>
        <taxon>Solanoideae</taxon>
        <taxon>Solaneae</taxon>
        <taxon>Solanum</taxon>
        <taxon>Solanum subgen. Lycopersicon</taxon>
    </lineage>
</organism>
<reference evidence="1" key="2">
    <citation type="submission" date="2019-01" db="UniProtKB">
        <authorList>
            <consortium name="EnsemblPlants"/>
        </authorList>
    </citation>
    <scope>IDENTIFICATION</scope>
    <source>
        <strain evidence="1">cv. Heinz 1706</strain>
    </source>
</reference>
<reference evidence="1" key="1">
    <citation type="journal article" date="2012" name="Nature">
        <title>The tomato genome sequence provides insights into fleshy fruit evolution.</title>
        <authorList>
            <consortium name="Tomato Genome Consortium"/>
        </authorList>
    </citation>
    <scope>NUCLEOTIDE SEQUENCE [LARGE SCALE GENOMIC DNA]</scope>
    <source>
        <strain evidence="1">cv. Heinz 1706</strain>
    </source>
</reference>
<evidence type="ECO:0000313" key="2">
    <source>
        <dbReference type="Proteomes" id="UP000004994"/>
    </source>
</evidence>